<dbReference type="Proteomes" id="UP000306677">
    <property type="component" value="Segment"/>
</dbReference>
<proteinExistence type="predicted"/>
<keyword evidence="2" id="KW-1185">Reference proteome</keyword>
<evidence type="ECO:0000313" key="2">
    <source>
        <dbReference type="Proteomes" id="UP000306677"/>
    </source>
</evidence>
<keyword evidence="1" id="KW-0547">Nucleotide-binding</keyword>
<keyword evidence="1" id="KW-0067">ATP-binding</keyword>
<dbReference type="GO" id="GO:0005524">
    <property type="term" value="F:ATP binding"/>
    <property type="evidence" value="ECO:0007669"/>
    <property type="project" value="UniProtKB-KW"/>
</dbReference>
<accession>A0A4Y5NT46</accession>
<evidence type="ECO:0000313" key="1">
    <source>
        <dbReference type="EMBL" id="QCW18473.1"/>
    </source>
</evidence>
<protein>
    <submittedName>
        <fullName evidence="1">ATP-binding protein</fullName>
    </submittedName>
</protein>
<reference evidence="1 2" key="1">
    <citation type="submission" date="2019-04" db="EMBL/GenBank/DDBJ databases">
        <authorList>
            <person name="Wang X."/>
        </authorList>
    </citation>
    <scope>NUCLEOTIDE SEQUENCE [LARGE SCALE GENOMIC DNA]</scope>
</reference>
<gene>
    <name evidence="1" type="ORF">vBEcoSW011D_24</name>
</gene>
<name>A0A4Y5NT46_9CAUD</name>
<sequence length="192" mass="21932">MAKIIILNAPPGAGKDTIGSLVKDESPVPLRLLSFKQPMFEIALAMLGPGKYREFLAAYNDREQKEKPHDFLNGMSCRQFMIWISEEVIKPRFGNGYFGKRFAEEAERSDIPVICTDGGFPDEVIELIRGGHEVKVCRLHREGFTFQGDSRDYIRISSARDNVSGYCEYDYYLMDKNPMVTVEEIIRDHLAK</sequence>
<dbReference type="EMBL" id="MK778457">
    <property type="protein sequence ID" value="QCW18473.1"/>
    <property type="molecule type" value="Genomic_DNA"/>
</dbReference>
<organism evidence="1 2">
    <name type="scientific">Escherichia phage vB_EcoS_W011D</name>
    <dbReference type="NCBI Taxonomy" id="2575323"/>
    <lineage>
        <taxon>Viruses</taxon>
        <taxon>Duplodnaviria</taxon>
        <taxon>Heunggongvirae</taxon>
        <taxon>Uroviricota</taxon>
        <taxon>Caudoviricetes</taxon>
        <taxon>Drexlerviridae</taxon>
        <taxon>Tempevirinae</taxon>
        <taxon>Changchunvirus</taxon>
        <taxon>Changchunvirus W011D</taxon>
    </lineage>
</organism>